<protein>
    <submittedName>
        <fullName evidence="1">Uncharacterized protein</fullName>
    </submittedName>
</protein>
<comment type="caution">
    <text evidence="1">The sequence shown here is derived from an EMBL/GenBank/DDBJ whole genome shotgun (WGS) entry which is preliminary data.</text>
</comment>
<reference evidence="1 2" key="1">
    <citation type="submission" date="2020-07" db="EMBL/GenBank/DDBJ databases">
        <title>Taxonomic revisions and descriptions of new bacterial species based on genomic comparisons in the high-G+C-content subgroup of the family Alcaligenaceae.</title>
        <authorList>
            <person name="Szabo A."/>
            <person name="Felfoldi T."/>
        </authorList>
    </citation>
    <scope>NUCLEOTIDE SEQUENCE [LARGE SCALE GENOMIC DNA]</scope>
    <source>
        <strain evidence="1 2">DSM 25264</strain>
    </source>
</reference>
<dbReference type="OrthoDB" id="9808408at2"/>
<proteinExistence type="predicted"/>
<evidence type="ECO:0000313" key="2">
    <source>
        <dbReference type="Proteomes" id="UP000580517"/>
    </source>
</evidence>
<name>A0A853F642_9BURK</name>
<dbReference type="Proteomes" id="UP000580517">
    <property type="component" value="Unassembled WGS sequence"/>
</dbReference>
<evidence type="ECO:0000313" key="1">
    <source>
        <dbReference type="EMBL" id="NYT35449.1"/>
    </source>
</evidence>
<accession>A0A853F642</accession>
<sequence>MNTRPPIITHIDLYLTASGSVAFLRSRQESTDGQIVFHGYVMKTVKGVTVKRDLIWLPSGHCISSEQEADRIVSRA</sequence>
<keyword evidence="2" id="KW-1185">Reference proteome</keyword>
<organism evidence="1 2">
    <name type="scientific">Allopusillimonas soli</name>
    <dbReference type="NCBI Taxonomy" id="659016"/>
    <lineage>
        <taxon>Bacteria</taxon>
        <taxon>Pseudomonadati</taxon>
        <taxon>Pseudomonadota</taxon>
        <taxon>Betaproteobacteria</taxon>
        <taxon>Burkholderiales</taxon>
        <taxon>Alcaligenaceae</taxon>
        <taxon>Allopusillimonas</taxon>
    </lineage>
</organism>
<gene>
    <name evidence="1" type="ORF">H0A68_01065</name>
</gene>
<dbReference type="RefSeq" id="WP_129967327.1">
    <property type="nucleotide sequence ID" value="NZ_JACCEW010000001.1"/>
</dbReference>
<dbReference type="AlphaFoldDB" id="A0A853F642"/>
<dbReference type="EMBL" id="JACCEW010000001">
    <property type="protein sequence ID" value="NYT35449.1"/>
    <property type="molecule type" value="Genomic_DNA"/>
</dbReference>